<sequence length="839" mass="90266">MAGEKSSPFMKASSFLAKNPFAENANVRDDGRVDIVVDAALGRIANRLMRDDPTINANRLSRTNPPTSSMPPPQYSIIDPLKSQVTELPRPQTSTQSSISLNIVIQVVGSRGDVQPFVALGAELRVSGHRVRLATHDVFKDFVKSAGLDFYPIGGDPSGLMAFMVKNPGLIPSMDSLLAGEVQGKRTMVRTMLDGCWRSCIDADPDSGEPFVADAIIANPPSFAHVHCAQALAVPLHIMFTMPWTSTRQFSHPLANLTLGNGKIDPGTANYMSYWLGDVINEWRTTVDLEPVPTSEGPRLLETLGVPVTYCWSPALVPKPADWPSSIDICGFFFREPPDYTPPDSLASFLGKGSTPIYIGFGSIVLDDPEKLNSILVEAVRTVGVRAIISKGWSNLGGKTIGPTDDGNVFYLGDCPHEWLFKHVSAVMHHGGAGTTACGLLNGRPTTVVPFFGDQPFWGEMVAMAGAGPNPIPHKLLDVQNFIDAIRFCLTPEASAAAQRLATSIKAETGIKQAVKSFHNHILSYNIRCDLLPTRPAAWVYKTKSGRSIKLSKLAGEILVHSSVIQRKHLKRYEVNPVEIRNRRWDPMTGVASATLHTGKGMLVATSDIVIKPLKTYRSLSANHSPSPGSDDIERGPSMTTPPPTPGTSRSAARSSSHSLNHTQNRSCLADTGQVVAASVSGVGGFFKAQWKGFLLDIPLSAAEGLRAVPKLYGEHVPERDVITDFRSGAMAGGKQFVLGISGGVADLFLQPYTGGSRDGARGVAKGLGKGVVGFTTKVLSAPVGLVAYSFEGIYQDIRNFTSKTGRIIQTQQHLEGTYLLQAELTKSRELEGGKSPKG</sequence>
<feature type="compositionally biased region" description="Polar residues" evidence="2">
    <location>
        <begin position="55"/>
        <end position="67"/>
    </location>
</feature>
<accession>A0A084GG70</accession>
<dbReference type="CDD" id="cd03784">
    <property type="entry name" value="GT1_Gtf-like"/>
    <property type="match status" value="1"/>
</dbReference>
<dbReference type="PANTHER" id="PTHR48050">
    <property type="entry name" value="STEROL 3-BETA-GLUCOSYLTRANSFERASE"/>
    <property type="match status" value="1"/>
</dbReference>
<feature type="region of interest" description="Disordered" evidence="2">
    <location>
        <begin position="620"/>
        <end position="664"/>
    </location>
</feature>
<dbReference type="EMBL" id="JOWA01000033">
    <property type="protein sequence ID" value="KEZ46332.1"/>
    <property type="molecule type" value="Genomic_DNA"/>
</dbReference>
<dbReference type="OMA" id="PNPNIYY"/>
<feature type="domain" description="Glycosyltransferase family 28 N-terminal" evidence="3">
    <location>
        <begin position="103"/>
        <end position="249"/>
    </location>
</feature>
<keyword evidence="5" id="KW-0328">Glycosyltransferase</keyword>
<evidence type="ECO:0000313" key="5">
    <source>
        <dbReference type="EMBL" id="KEZ46332.1"/>
    </source>
</evidence>
<evidence type="ECO:0000313" key="6">
    <source>
        <dbReference type="Proteomes" id="UP000028545"/>
    </source>
</evidence>
<keyword evidence="1 5" id="KW-0808">Transferase</keyword>
<name>A0A084GG70_PSEDA</name>
<dbReference type="PANTHER" id="PTHR48050:SF27">
    <property type="entry name" value="GLUCOSYLTRANSFERASE, PUTATIVE (AFU_ORTHOLOGUE AFUA_7G04880)-RELATED"/>
    <property type="match status" value="1"/>
</dbReference>
<evidence type="ECO:0000256" key="2">
    <source>
        <dbReference type="SAM" id="MobiDB-lite"/>
    </source>
</evidence>
<dbReference type="GO" id="GO:0005975">
    <property type="term" value="P:carbohydrate metabolic process"/>
    <property type="evidence" value="ECO:0007669"/>
    <property type="project" value="InterPro"/>
</dbReference>
<dbReference type="OrthoDB" id="5835829at2759"/>
<dbReference type="Proteomes" id="UP000028545">
    <property type="component" value="Unassembled WGS sequence"/>
</dbReference>
<dbReference type="Gene3D" id="3.40.50.2000">
    <property type="entry name" value="Glycogen Phosphorylase B"/>
    <property type="match status" value="2"/>
</dbReference>
<dbReference type="RefSeq" id="XP_016646131.1">
    <property type="nucleotide sequence ID" value="XM_016783365.1"/>
</dbReference>
<feature type="domain" description="Erythromycin biosynthesis protein CIII-like C-terminal" evidence="4">
    <location>
        <begin position="412"/>
        <end position="507"/>
    </location>
</feature>
<comment type="caution">
    <text evidence="5">The sequence shown here is derived from an EMBL/GenBank/DDBJ whole genome shotgun (WGS) entry which is preliminary data.</text>
</comment>
<reference evidence="5 6" key="1">
    <citation type="journal article" date="2014" name="Genome Announc.">
        <title>Draft genome sequence of the pathogenic fungus Scedosporium apiospermum.</title>
        <authorList>
            <person name="Vandeputte P."/>
            <person name="Ghamrawi S."/>
            <person name="Rechenmann M."/>
            <person name="Iltis A."/>
            <person name="Giraud S."/>
            <person name="Fleury M."/>
            <person name="Thornton C."/>
            <person name="Delhaes L."/>
            <person name="Meyer W."/>
            <person name="Papon N."/>
            <person name="Bouchara J.P."/>
        </authorList>
    </citation>
    <scope>NUCLEOTIDE SEQUENCE [LARGE SCALE GENOMIC DNA]</scope>
    <source>
        <strain evidence="5 6">IHEM 14462</strain>
    </source>
</reference>
<dbReference type="FunFam" id="3.40.50.2000:FF:000009">
    <property type="entry name" value="Sterol 3-beta-glucosyltransferase UGT80A2"/>
    <property type="match status" value="1"/>
</dbReference>
<dbReference type="InterPro" id="IPR050426">
    <property type="entry name" value="Glycosyltransferase_28"/>
</dbReference>
<dbReference type="SUPFAM" id="SSF53756">
    <property type="entry name" value="UDP-Glycosyltransferase/glycogen phosphorylase"/>
    <property type="match status" value="1"/>
</dbReference>
<dbReference type="VEuPathDB" id="FungiDB:SAPIO_CDS0634"/>
<dbReference type="Pfam" id="PF06722">
    <property type="entry name" value="EryCIII-like_C"/>
    <property type="match status" value="1"/>
</dbReference>
<proteinExistence type="predicted"/>
<evidence type="ECO:0000259" key="3">
    <source>
        <dbReference type="Pfam" id="PF03033"/>
    </source>
</evidence>
<protein>
    <submittedName>
        <fullName evidence="5">Catalytic activity: SGTs can use different sterols such as cholesterol</fullName>
        <ecNumber evidence="5">2.4.1.173</ecNumber>
    </submittedName>
</protein>
<dbReference type="InterPro" id="IPR010610">
    <property type="entry name" value="EryCIII-like_C"/>
</dbReference>
<dbReference type="GO" id="GO:0016906">
    <property type="term" value="F:sterol 3-beta-glucosyltransferase activity"/>
    <property type="evidence" value="ECO:0007669"/>
    <property type="project" value="UniProtKB-EC"/>
</dbReference>
<keyword evidence="6" id="KW-1185">Reference proteome</keyword>
<evidence type="ECO:0000256" key="1">
    <source>
        <dbReference type="ARBA" id="ARBA00022679"/>
    </source>
</evidence>
<feature type="region of interest" description="Disordered" evidence="2">
    <location>
        <begin position="55"/>
        <end position="74"/>
    </location>
</feature>
<feature type="compositionally biased region" description="Low complexity" evidence="2">
    <location>
        <begin position="647"/>
        <end position="659"/>
    </location>
</feature>
<dbReference type="Pfam" id="PF03033">
    <property type="entry name" value="Glyco_transf_28"/>
    <property type="match status" value="1"/>
</dbReference>
<evidence type="ECO:0000259" key="4">
    <source>
        <dbReference type="Pfam" id="PF06722"/>
    </source>
</evidence>
<dbReference type="GeneID" id="27718786"/>
<dbReference type="InterPro" id="IPR004276">
    <property type="entry name" value="GlycoTrans_28_N"/>
</dbReference>
<dbReference type="AlphaFoldDB" id="A0A084GG70"/>
<organism evidence="5 6">
    <name type="scientific">Pseudallescheria apiosperma</name>
    <name type="common">Scedosporium apiospermum</name>
    <dbReference type="NCBI Taxonomy" id="563466"/>
    <lineage>
        <taxon>Eukaryota</taxon>
        <taxon>Fungi</taxon>
        <taxon>Dikarya</taxon>
        <taxon>Ascomycota</taxon>
        <taxon>Pezizomycotina</taxon>
        <taxon>Sordariomycetes</taxon>
        <taxon>Hypocreomycetidae</taxon>
        <taxon>Microascales</taxon>
        <taxon>Microascaceae</taxon>
        <taxon>Scedosporium</taxon>
    </lineage>
</organism>
<dbReference type="FunFam" id="3.40.50.2000:FF:000268">
    <property type="entry name" value="Glycosyltransferase family 1 protein"/>
    <property type="match status" value="1"/>
</dbReference>
<dbReference type="HOGENOM" id="CLU_000537_1_1_1"/>
<dbReference type="InterPro" id="IPR002213">
    <property type="entry name" value="UDP_glucos_trans"/>
</dbReference>
<dbReference type="KEGG" id="sapo:SAPIO_CDS0634"/>
<dbReference type="EC" id="2.4.1.173" evidence="5"/>
<gene>
    <name evidence="5" type="ORF">SAPIO_CDS0634</name>
</gene>